<dbReference type="Proteomes" id="UP000865968">
    <property type="component" value="Unassembled WGS sequence"/>
</dbReference>
<dbReference type="Pfam" id="PF01381">
    <property type="entry name" value="HTH_3"/>
    <property type="match status" value="1"/>
</dbReference>
<evidence type="ECO:0000313" key="5">
    <source>
        <dbReference type="Proteomes" id="UP000032582"/>
    </source>
</evidence>
<dbReference type="InterPro" id="IPR001387">
    <property type="entry name" value="Cro/C1-type_HTH"/>
</dbReference>
<proteinExistence type="predicted"/>
<dbReference type="Proteomes" id="UP000032582">
    <property type="component" value="Unassembled WGS sequence"/>
</dbReference>
<sequence length="72" mass="8579">METESIYSCVGTRIKEKRKYLGLSVVRLAEDMGITQQQFNRYERGTSRISIHYLMYLAEMFHVPVDYFFDSE</sequence>
<name>A0A0D8LA89_MORMO</name>
<reference evidence="3" key="3">
    <citation type="submission" date="2020-10" db="EMBL/GenBank/DDBJ databases">
        <authorList>
            <consortium name="NCBI Pathogen Detection Project"/>
        </authorList>
    </citation>
    <scope>NUCLEOTIDE SEQUENCE</scope>
    <source>
        <strain evidence="3">Morganella morganii ARLG-3209</strain>
    </source>
</reference>
<evidence type="ECO:0000313" key="3">
    <source>
        <dbReference type="EMBL" id="HAT3809043.1"/>
    </source>
</evidence>
<gene>
    <name evidence="3" type="ORF">I8608_001897</name>
    <name evidence="4" type="ORF">UA45_04390</name>
</gene>
<evidence type="ECO:0000256" key="1">
    <source>
        <dbReference type="ARBA" id="ARBA00023125"/>
    </source>
</evidence>
<comment type="caution">
    <text evidence="4">The sequence shown here is derived from an EMBL/GenBank/DDBJ whole genome shotgun (WGS) entry which is preliminary data.</text>
</comment>
<evidence type="ECO:0000259" key="2">
    <source>
        <dbReference type="PROSITE" id="PS50943"/>
    </source>
</evidence>
<protein>
    <submittedName>
        <fullName evidence="3">Helix-turn-helix transcriptional regulator</fullName>
    </submittedName>
    <submittedName>
        <fullName evidence="4">MrfJ protein</fullName>
    </submittedName>
</protein>
<reference evidence="4 5" key="1">
    <citation type="submission" date="2015-02" db="EMBL/GenBank/DDBJ databases">
        <title>Whole genome shotgun sequencing of cultured foodborne pathogen.</title>
        <authorList>
            <person name="Timme R."/>
            <person name="Allard M.W."/>
            <person name="Strain E."/>
            <person name="Evans P.S."/>
            <person name="Brown E."/>
        </authorList>
    </citation>
    <scope>NUCLEOTIDE SEQUENCE [LARGE SCALE GENOMIC DNA]</scope>
    <source>
        <strain evidence="4 5">GCSL-TSO-24</strain>
    </source>
</reference>
<dbReference type="RefSeq" id="WP_025152719.1">
    <property type="nucleotide sequence ID" value="NZ_JAHOAK010000006.1"/>
</dbReference>
<reference evidence="3" key="2">
    <citation type="journal article" date="2018" name="Genome Biol.">
        <title>SKESA: strategic k-mer extension for scrupulous assemblies.</title>
        <authorList>
            <person name="Souvorov A."/>
            <person name="Agarwala R."/>
            <person name="Lipman D.J."/>
        </authorList>
    </citation>
    <scope>NUCLEOTIDE SEQUENCE</scope>
    <source>
        <strain evidence="3">Morganella morganii ARLG-3209</strain>
    </source>
</reference>
<dbReference type="InterPro" id="IPR010982">
    <property type="entry name" value="Lambda_DNA-bd_dom_sf"/>
</dbReference>
<evidence type="ECO:0000313" key="4">
    <source>
        <dbReference type="EMBL" id="KJF78689.1"/>
    </source>
</evidence>
<dbReference type="PATRIC" id="fig|582.24.peg.1343"/>
<accession>A0A0D8LA89</accession>
<dbReference type="Gene3D" id="1.10.260.40">
    <property type="entry name" value="lambda repressor-like DNA-binding domains"/>
    <property type="match status" value="1"/>
</dbReference>
<dbReference type="GO" id="GO:0003677">
    <property type="term" value="F:DNA binding"/>
    <property type="evidence" value="ECO:0007669"/>
    <property type="project" value="UniProtKB-KW"/>
</dbReference>
<keyword evidence="1" id="KW-0238">DNA-binding</keyword>
<dbReference type="EMBL" id="JZSH01000029">
    <property type="protein sequence ID" value="KJF78689.1"/>
    <property type="molecule type" value="Genomic_DNA"/>
</dbReference>
<dbReference type="EMBL" id="DACSWI010000004">
    <property type="protein sequence ID" value="HAT3809043.1"/>
    <property type="molecule type" value="Genomic_DNA"/>
</dbReference>
<dbReference type="CDD" id="cd00093">
    <property type="entry name" value="HTH_XRE"/>
    <property type="match status" value="1"/>
</dbReference>
<organism evidence="4 5">
    <name type="scientific">Morganella morganii</name>
    <name type="common">Proteus morganii</name>
    <dbReference type="NCBI Taxonomy" id="582"/>
    <lineage>
        <taxon>Bacteria</taxon>
        <taxon>Pseudomonadati</taxon>
        <taxon>Pseudomonadota</taxon>
        <taxon>Gammaproteobacteria</taxon>
        <taxon>Enterobacterales</taxon>
        <taxon>Morganellaceae</taxon>
        <taxon>Morganella</taxon>
    </lineage>
</organism>
<dbReference type="PROSITE" id="PS50943">
    <property type="entry name" value="HTH_CROC1"/>
    <property type="match status" value="1"/>
</dbReference>
<dbReference type="PANTHER" id="PTHR46558">
    <property type="entry name" value="TRACRIPTIONAL REGULATORY PROTEIN-RELATED-RELATED"/>
    <property type="match status" value="1"/>
</dbReference>
<dbReference type="SUPFAM" id="SSF47413">
    <property type="entry name" value="lambda repressor-like DNA-binding domains"/>
    <property type="match status" value="1"/>
</dbReference>
<dbReference type="PANTHER" id="PTHR46558:SF11">
    <property type="entry name" value="HTH-TYPE TRANSCRIPTIONAL REGULATOR XRE"/>
    <property type="match status" value="1"/>
</dbReference>
<dbReference type="SMART" id="SM00530">
    <property type="entry name" value="HTH_XRE"/>
    <property type="match status" value="1"/>
</dbReference>
<dbReference type="AlphaFoldDB" id="A0A0D8LA89"/>
<feature type="domain" description="HTH cro/C1-type" evidence="2">
    <location>
        <begin position="14"/>
        <end position="68"/>
    </location>
</feature>